<dbReference type="InterPro" id="IPR050872">
    <property type="entry name" value="PPR_P_subfamily"/>
</dbReference>
<evidence type="ECO:0000256" key="2">
    <source>
        <dbReference type="ARBA" id="ARBA00007626"/>
    </source>
</evidence>
<dbReference type="PANTHER" id="PTHR46128:SF329">
    <property type="entry name" value="MITOCHONDRIAL GROUP I INTRON SPLICING FACTOR DMR1"/>
    <property type="match status" value="1"/>
</dbReference>
<feature type="repeat" description="PPR" evidence="3">
    <location>
        <begin position="352"/>
        <end position="386"/>
    </location>
</feature>
<reference evidence="6" key="1">
    <citation type="journal article" date="2013" name="Genome Announc.">
        <title>Genome sequence of the food spoilage yeast Zygosaccharomyces bailii CLIB 213(T).</title>
        <authorList>
            <person name="Galeote V."/>
            <person name="Bigey F."/>
            <person name="Devillers H."/>
            <person name="Neuveglise C."/>
            <person name="Dequin S."/>
        </authorList>
    </citation>
    <scope>NUCLEOTIDE SEQUENCE [LARGE SCALE GENOMIC DNA]</scope>
    <source>
        <strain evidence="6">CLIB 213 / ATCC 58445 / CBS 680 / CCRC 21525 / NBRC 1098 / NCYC 1416 / NRRL Y-2227</strain>
    </source>
</reference>
<evidence type="ECO:0000313" key="5">
    <source>
        <dbReference type="EMBL" id="CDF89436.1"/>
    </source>
</evidence>
<protein>
    <submittedName>
        <fullName evidence="5">ZYBA0S04-04280g1_1</fullName>
    </submittedName>
</protein>
<evidence type="ECO:0000256" key="3">
    <source>
        <dbReference type="PROSITE-ProRule" id="PRU00708"/>
    </source>
</evidence>
<dbReference type="OrthoDB" id="185373at2759"/>
<comment type="similarity">
    <text evidence="2">Belongs to the PPR family. P subfamily.</text>
</comment>
<dbReference type="GO" id="GO:0005739">
    <property type="term" value="C:mitochondrion"/>
    <property type="evidence" value="ECO:0007669"/>
    <property type="project" value="UniProtKB-SubCell"/>
</dbReference>
<name>A0A8J2T6B7_ZYGB2</name>
<comment type="subcellular location">
    <subcellularLocation>
        <location evidence="1">Mitochondrion</location>
    </subcellularLocation>
</comment>
<dbReference type="AlphaFoldDB" id="A0A8J2T6B7"/>
<dbReference type="InterPro" id="IPR002885">
    <property type="entry name" value="PPR_rpt"/>
</dbReference>
<keyword evidence="4" id="KW-0175">Coiled coil</keyword>
<dbReference type="NCBIfam" id="TIGR00756">
    <property type="entry name" value="PPR"/>
    <property type="match status" value="1"/>
</dbReference>
<feature type="coiled-coil region" evidence="4">
    <location>
        <begin position="73"/>
        <end position="102"/>
    </location>
</feature>
<dbReference type="Pfam" id="PF13041">
    <property type="entry name" value="PPR_2"/>
    <property type="match status" value="1"/>
</dbReference>
<gene>
    <name evidence="5" type="ORF">BN860_04280g</name>
</gene>
<dbReference type="PROSITE" id="PS51375">
    <property type="entry name" value="PPR"/>
    <property type="match status" value="1"/>
</dbReference>
<keyword evidence="6" id="KW-1185">Reference proteome</keyword>
<dbReference type="InterPro" id="IPR011990">
    <property type="entry name" value="TPR-like_helical_dom_sf"/>
</dbReference>
<dbReference type="PANTHER" id="PTHR46128">
    <property type="entry name" value="MITOCHONDRIAL GROUP I INTRON SPLICING FACTOR CCM1"/>
    <property type="match status" value="1"/>
</dbReference>
<dbReference type="Proteomes" id="UP000019375">
    <property type="component" value="Unassembled WGS sequence"/>
</dbReference>
<accession>A0A8J2T6B7</accession>
<dbReference type="EMBL" id="HG316457">
    <property type="protein sequence ID" value="CDF89436.1"/>
    <property type="molecule type" value="Genomic_DNA"/>
</dbReference>
<sequence length="836" mass="96709">MLWYKLAVCKRELRRFQNITVFRRMAILPAKASSRSKRRRIKDVTSGDLTLKDVDLQDEKALEFKVKQLQEFTRNLKEQIKLADSKAKKLDLEKQLKTSADEDSILADELFIKLNSQSSGDSPQIGRPNLSSVILSTQSPLPRKLAPAEIEKRINDVSFLQACLIDKSRQNWNAIISKLYDTKERLQGIKMSVLKGWLMQNVKGLSYENVEKLDEMFLDAVSGDIRKFNVSMYECLFQNLGNLSPSPAVEDKVTGKMKYLLERYDKSRDYEDSNITKMSQFILNSCLKYSSKMSSHDNMEYFLNKFNCDYGIKPNRKNFTTVLQFYTKMGSTKQAWDVFDTMKFLSRSHAPDVTTYNSVLHLCNKEKNYAKALDLYEEMLDNKLVPNLQTINIMARTMATASADNISSEGKADSLRLLGWKYIHTLEASSILNRYGTNYYFTLEAMMGLAASDGDVGLARALYFKYTTQKYKELVKHWEGQPDYQKIWHATLDPRLFNHLLLAYANFRSDKLPILLGYEKGIKLRRNILNSVDYAGRYESDDDIRVKLPMLPIIDMNQAWQIMSESRALWQFNLEFGGYFNLRNIPEGFNEEILEEMAAGSKNMEEFKFNILQLISQWKLKLVNHRILNHKTVTTFLTIPVRNGDEQEFLLRLKEFTFQQHELEDYIERVFSGIRSIEERSVSNSGDESNALREKGKPGDNLLYFSSMKHKILADSSTYELMMKAASAFQDIKLSSDTWKSRGEFRKTATFQQLDTAQRVESDSRFATLMVQFLTGQGLLTDALAIVMSSQRYIKWHYPMIKELHRSLLEIEDSKSVSILLEIVNKDSSKNLEHCD</sequence>
<evidence type="ECO:0000313" key="6">
    <source>
        <dbReference type="Proteomes" id="UP000019375"/>
    </source>
</evidence>
<evidence type="ECO:0000256" key="4">
    <source>
        <dbReference type="SAM" id="Coils"/>
    </source>
</evidence>
<dbReference type="Gene3D" id="1.25.40.10">
    <property type="entry name" value="Tetratricopeptide repeat domain"/>
    <property type="match status" value="1"/>
</dbReference>
<evidence type="ECO:0000256" key="1">
    <source>
        <dbReference type="ARBA" id="ARBA00004173"/>
    </source>
</evidence>
<organism evidence="5 6">
    <name type="scientific">Zygosaccharomyces bailii (strain CLIB 213 / ATCC 58445 / CBS 680 / BCRC 21525 / NBRC 1098 / NCYC 1416 / NRRL Y-2227)</name>
    <dbReference type="NCBI Taxonomy" id="1333698"/>
    <lineage>
        <taxon>Eukaryota</taxon>
        <taxon>Fungi</taxon>
        <taxon>Dikarya</taxon>
        <taxon>Ascomycota</taxon>
        <taxon>Saccharomycotina</taxon>
        <taxon>Saccharomycetes</taxon>
        <taxon>Saccharomycetales</taxon>
        <taxon>Saccharomycetaceae</taxon>
        <taxon>Zygosaccharomyces</taxon>
    </lineage>
</organism>
<proteinExistence type="inferred from homology"/>